<gene>
    <name evidence="8" type="ORF">Q5P01_004656</name>
</gene>
<evidence type="ECO:0000313" key="8">
    <source>
        <dbReference type="EMBL" id="KAK2855921.1"/>
    </source>
</evidence>
<feature type="compositionally biased region" description="Basic residues" evidence="7">
    <location>
        <begin position="97"/>
        <end position="111"/>
    </location>
</feature>
<sequence>MDPIDSDKKPSEQWNLTASSKGRQRKKNSKYQDYETEDTNVSKSLVSGGGEASSKKTPSRSPRAKNARPHTADVREGGTKETTEESNGNVSEETPKRTVRASKTPTKRSAAKKTPTNRARPTAADVAVDAVQQENGTPKPKRKYVRKQPAPDATPVPESPCGEDQAGPPVAPEEEAEPGGRRRRGAAKMALKYLHVLAKEMLSHNSEESGSQPTTNRKVAGTEPVTEWKTPKRGTVLKGRKRKRRGCDSDAEDDEDFVPDIKEEDEEEEEEDEEFEEIEDEEAEDSDLDLKTCGRGPSVFRINQDSIWAKANSSNGLNSNIMRVAWCATETTKKFREEHYSSWVFPEWVPSTSDWHLVPQSGLEEYLPQQLHSAAFKVSREGLSKEESPLQRLSRFESVSAHPDRWDMFLYAGGPVWAMEWCPTPDGAPATQYVALACHQGMDDIHHVNKIYTGPGLVQLWDVGKLEYNKRPDTQPGLVYGLAQDQGFIWQLKWCPAGGWELPSCERKAPFLPRLGLLAVATSNSVVTIYSLPHPEPLHSSKKPPDSGVDSHQLPIYKAKGVLTLKLGAFRALRNDKSGQVLSMDWLPEKPHNIMAVGFYDGIVGLWDLSTKSSLLRVRESNESLSLLPYRCILAHDHAVRALAFCPASRYLLVTAGEDRFVKTWDVRKPYSPITVQKRHLTNEIYWPLNAPGFLVAQESAYAPKTSQGLHYTDHYLNSLFAIPRTGTVWSISYTDWMNCVVTADSHGELIFAVLPQINYTCPYIKRTHERRFPVYFTSLVPSDSTEEDNQETGAEEEREAVHEQDGGNQQESDAQPDDGHENKIQKRGEEESNRTDESPTLQFETYKEAAKKFVLHHTDYDIRTFAGSQKRALWKRMKSTELNAKMSLDKMPLAALHKVRFNPNMNCHVWLASGGQAGLVRLNCLKSMISPHVSKFIRPNQVHFSALYSPQEHTNQTATDDL</sequence>
<feature type="compositionally biased region" description="Polar residues" evidence="7">
    <location>
        <begin position="208"/>
        <end position="217"/>
    </location>
</feature>
<dbReference type="GO" id="GO:0000127">
    <property type="term" value="C:transcription factor TFIIIC complex"/>
    <property type="evidence" value="ECO:0007669"/>
    <property type="project" value="TreeGrafter"/>
</dbReference>
<dbReference type="PROSITE" id="PS50294">
    <property type="entry name" value="WD_REPEATS_REGION"/>
    <property type="match status" value="1"/>
</dbReference>
<keyword evidence="3" id="KW-0677">Repeat</keyword>
<keyword evidence="2 6" id="KW-0853">WD repeat</keyword>
<dbReference type="AlphaFoldDB" id="A0AA88NEM2"/>
<comment type="subcellular location">
    <subcellularLocation>
        <location evidence="1">Nucleus</location>
    </subcellularLocation>
</comment>
<dbReference type="PROSITE" id="PS00678">
    <property type="entry name" value="WD_REPEATS_1"/>
    <property type="match status" value="1"/>
</dbReference>
<feature type="compositionally biased region" description="Basic and acidic residues" evidence="7">
    <location>
        <begin position="70"/>
        <end position="83"/>
    </location>
</feature>
<dbReference type="SMART" id="SM00320">
    <property type="entry name" value="WD40"/>
    <property type="match status" value="3"/>
</dbReference>
<evidence type="ECO:0000256" key="4">
    <source>
        <dbReference type="ARBA" id="ARBA00023163"/>
    </source>
</evidence>
<dbReference type="SUPFAM" id="SSF50978">
    <property type="entry name" value="WD40 repeat-like"/>
    <property type="match status" value="1"/>
</dbReference>
<evidence type="ECO:0000256" key="3">
    <source>
        <dbReference type="ARBA" id="ARBA00022737"/>
    </source>
</evidence>
<feature type="compositionally biased region" description="Acidic residues" evidence="7">
    <location>
        <begin position="249"/>
        <end position="287"/>
    </location>
</feature>
<dbReference type="PANTHER" id="PTHR15052:SF2">
    <property type="entry name" value="GENERAL TRANSCRIPTION FACTOR 3C POLYPEPTIDE 2"/>
    <property type="match status" value="1"/>
</dbReference>
<accession>A0AA88NEM2</accession>
<feature type="compositionally biased region" description="Acidic residues" evidence="7">
    <location>
        <begin position="785"/>
        <end position="799"/>
    </location>
</feature>
<evidence type="ECO:0000313" key="9">
    <source>
        <dbReference type="Proteomes" id="UP001187415"/>
    </source>
</evidence>
<dbReference type="EMBL" id="JAUPFM010000003">
    <property type="protein sequence ID" value="KAK2855921.1"/>
    <property type="molecule type" value="Genomic_DNA"/>
</dbReference>
<feature type="repeat" description="WD" evidence="6">
    <location>
        <begin position="633"/>
        <end position="668"/>
    </location>
</feature>
<evidence type="ECO:0000256" key="5">
    <source>
        <dbReference type="ARBA" id="ARBA00023242"/>
    </source>
</evidence>
<feature type="compositionally biased region" description="Polar residues" evidence="7">
    <location>
        <begin position="12"/>
        <end position="21"/>
    </location>
</feature>
<feature type="region of interest" description="Disordered" evidence="7">
    <location>
        <begin position="782"/>
        <end position="841"/>
    </location>
</feature>
<feature type="region of interest" description="Disordered" evidence="7">
    <location>
        <begin position="202"/>
        <end position="292"/>
    </location>
</feature>
<dbReference type="GO" id="GO:0005634">
    <property type="term" value="C:nucleus"/>
    <property type="evidence" value="ECO:0007669"/>
    <property type="project" value="UniProtKB-SubCell"/>
</dbReference>
<dbReference type="PANTHER" id="PTHR15052">
    <property type="entry name" value="RNA POLYMERASE III TRANSCRIPTION INITIATION FACTOR COMPLEX SUBUNIT"/>
    <property type="match status" value="1"/>
</dbReference>
<proteinExistence type="predicted"/>
<dbReference type="InterPro" id="IPR052416">
    <property type="entry name" value="GTF3C_component"/>
</dbReference>
<dbReference type="GO" id="GO:0006383">
    <property type="term" value="P:transcription by RNA polymerase III"/>
    <property type="evidence" value="ECO:0007669"/>
    <property type="project" value="TreeGrafter"/>
</dbReference>
<protein>
    <recommendedName>
        <fullName evidence="10">General transcription factor IIIC, polypeptide 2, beta</fullName>
    </recommendedName>
</protein>
<dbReference type="InterPro" id="IPR015943">
    <property type="entry name" value="WD40/YVTN_repeat-like_dom_sf"/>
</dbReference>
<dbReference type="InterPro" id="IPR019775">
    <property type="entry name" value="WD40_repeat_CS"/>
</dbReference>
<comment type="caution">
    <text evidence="8">The sequence shown here is derived from an EMBL/GenBank/DDBJ whole genome shotgun (WGS) entry which is preliminary data.</text>
</comment>
<dbReference type="Gene3D" id="2.130.10.10">
    <property type="entry name" value="YVTN repeat-like/Quinoprotein amine dehydrogenase"/>
    <property type="match status" value="1"/>
</dbReference>
<dbReference type="InterPro" id="IPR001680">
    <property type="entry name" value="WD40_rpt"/>
</dbReference>
<evidence type="ECO:0000256" key="7">
    <source>
        <dbReference type="SAM" id="MobiDB-lite"/>
    </source>
</evidence>
<evidence type="ECO:0000256" key="6">
    <source>
        <dbReference type="PROSITE-ProRule" id="PRU00221"/>
    </source>
</evidence>
<feature type="compositionally biased region" description="Basic and acidic residues" evidence="7">
    <location>
        <begin position="818"/>
        <end position="838"/>
    </location>
</feature>
<dbReference type="Proteomes" id="UP001187415">
    <property type="component" value="Unassembled WGS sequence"/>
</dbReference>
<keyword evidence="5" id="KW-0539">Nucleus</keyword>
<keyword evidence="4" id="KW-0804">Transcription</keyword>
<dbReference type="Pfam" id="PF00400">
    <property type="entry name" value="WD40"/>
    <property type="match status" value="1"/>
</dbReference>
<dbReference type="InterPro" id="IPR036322">
    <property type="entry name" value="WD40_repeat_dom_sf"/>
</dbReference>
<evidence type="ECO:0000256" key="1">
    <source>
        <dbReference type="ARBA" id="ARBA00004123"/>
    </source>
</evidence>
<organism evidence="8 9">
    <name type="scientific">Channa striata</name>
    <name type="common">Snakehead murrel</name>
    <name type="synonym">Ophicephalus striatus</name>
    <dbReference type="NCBI Taxonomy" id="64152"/>
    <lineage>
        <taxon>Eukaryota</taxon>
        <taxon>Metazoa</taxon>
        <taxon>Chordata</taxon>
        <taxon>Craniata</taxon>
        <taxon>Vertebrata</taxon>
        <taxon>Euteleostomi</taxon>
        <taxon>Actinopterygii</taxon>
        <taxon>Neopterygii</taxon>
        <taxon>Teleostei</taxon>
        <taxon>Neoteleostei</taxon>
        <taxon>Acanthomorphata</taxon>
        <taxon>Anabantaria</taxon>
        <taxon>Anabantiformes</taxon>
        <taxon>Channoidei</taxon>
        <taxon>Channidae</taxon>
        <taxon>Channa</taxon>
    </lineage>
</organism>
<name>A0AA88NEM2_CHASR</name>
<evidence type="ECO:0008006" key="10">
    <source>
        <dbReference type="Google" id="ProtNLM"/>
    </source>
</evidence>
<dbReference type="PROSITE" id="PS50082">
    <property type="entry name" value="WD_REPEATS_2"/>
    <property type="match status" value="1"/>
</dbReference>
<feature type="region of interest" description="Disordered" evidence="7">
    <location>
        <begin position="1"/>
        <end position="187"/>
    </location>
</feature>
<keyword evidence="9" id="KW-1185">Reference proteome</keyword>
<reference evidence="8" key="1">
    <citation type="submission" date="2023-07" db="EMBL/GenBank/DDBJ databases">
        <title>Chromosome-level Genome Assembly of Striped Snakehead (Channa striata).</title>
        <authorList>
            <person name="Liu H."/>
        </authorList>
    </citation>
    <scope>NUCLEOTIDE SEQUENCE</scope>
    <source>
        <strain evidence="8">Gz</strain>
        <tissue evidence="8">Muscle</tissue>
    </source>
</reference>
<feature type="compositionally biased region" description="Basic and acidic residues" evidence="7">
    <location>
        <begin position="1"/>
        <end position="11"/>
    </location>
</feature>
<evidence type="ECO:0000256" key="2">
    <source>
        <dbReference type="ARBA" id="ARBA00022574"/>
    </source>
</evidence>